<dbReference type="Pfam" id="PF25250">
    <property type="entry name" value="DUF7852"/>
    <property type="match status" value="1"/>
</dbReference>
<sequence>MADETVGSVTTVNVDVSCQDQNTDCIEHRCAKVFGKTLEGCTNNTVDIDAIQDVVAKIPVVLAELNVQINISSFIKLPEPALEIKNIKKRLKIVQCRLLQNTNMLFIKGFVRKNIDYSTKHCSNYKSVCGDLRHCTVDIPFECTTPVTFNGTEPADVIFNTNSEFEYFNTEKLPSQFPEKERLLSGDLSEFNQISTEYFNEIPYCELINSKIVEFDEYINREPICEPSPFEEKEFDKIEEKMVIYLTLKILQKRQVRIC</sequence>
<dbReference type="AlphaFoldDB" id="A0A1M6NZE2"/>
<feature type="domain" description="DUF7852" evidence="1">
    <location>
        <begin position="51"/>
        <end position="126"/>
    </location>
</feature>
<reference evidence="2 3" key="1">
    <citation type="submission" date="2016-11" db="EMBL/GenBank/DDBJ databases">
        <authorList>
            <person name="Jaros S."/>
            <person name="Januszkiewicz K."/>
            <person name="Wedrychowicz H."/>
        </authorList>
    </citation>
    <scope>NUCLEOTIDE SEQUENCE [LARGE SCALE GENOMIC DNA]</scope>
    <source>
        <strain evidence="2 3">DSM 15212</strain>
    </source>
</reference>
<dbReference type="EMBL" id="FRAG01000020">
    <property type="protein sequence ID" value="SHK01099.1"/>
    <property type="molecule type" value="Genomic_DNA"/>
</dbReference>
<dbReference type="RefSeq" id="WP_073149345.1">
    <property type="nucleotide sequence ID" value="NZ_FRAG01000020.1"/>
</dbReference>
<evidence type="ECO:0000259" key="1">
    <source>
        <dbReference type="Pfam" id="PF25250"/>
    </source>
</evidence>
<proteinExistence type="predicted"/>
<evidence type="ECO:0000313" key="2">
    <source>
        <dbReference type="EMBL" id="SHK01099.1"/>
    </source>
</evidence>
<dbReference type="OrthoDB" id="2381017at2"/>
<gene>
    <name evidence="2" type="ORF">SAMN02745912_01951</name>
</gene>
<keyword evidence="3" id="KW-1185">Reference proteome</keyword>
<accession>A0A1M6NZE2</accession>
<dbReference type="NCBIfam" id="NF045794">
    <property type="entry name" value="CsxC_fam"/>
    <property type="match status" value="1"/>
</dbReference>
<protein>
    <recommendedName>
        <fullName evidence="1">DUF7852 domain-containing protein</fullName>
    </recommendedName>
</protein>
<dbReference type="InterPro" id="IPR057174">
    <property type="entry name" value="DUF7852"/>
</dbReference>
<dbReference type="Proteomes" id="UP000184465">
    <property type="component" value="Unassembled WGS sequence"/>
</dbReference>
<dbReference type="InterPro" id="IPR054845">
    <property type="entry name" value="Exosporium_prot_C"/>
</dbReference>
<organism evidence="2 3">
    <name type="scientific">Paramaledivibacter caminithermalis (strain DSM 15212 / CIP 107654 / DViRD3)</name>
    <name type="common">Clostridium caminithermale</name>
    <dbReference type="NCBI Taxonomy" id="1121301"/>
    <lineage>
        <taxon>Bacteria</taxon>
        <taxon>Bacillati</taxon>
        <taxon>Bacillota</taxon>
        <taxon>Clostridia</taxon>
        <taxon>Peptostreptococcales</taxon>
        <taxon>Caminicellaceae</taxon>
        <taxon>Paramaledivibacter</taxon>
    </lineage>
</organism>
<evidence type="ECO:0000313" key="3">
    <source>
        <dbReference type="Proteomes" id="UP000184465"/>
    </source>
</evidence>
<name>A0A1M6NZE2_PARC5</name>